<dbReference type="EMBL" id="RDQH01000342">
    <property type="protein sequence ID" value="RXH70742.1"/>
    <property type="molecule type" value="Genomic_DNA"/>
</dbReference>
<comment type="caution">
    <text evidence="1">The sequence shown here is derived from an EMBL/GenBank/DDBJ whole genome shotgun (WGS) entry which is preliminary data.</text>
</comment>
<gene>
    <name evidence="1" type="ORF">DVH24_013488</name>
</gene>
<accession>A0A498HLG6</accession>
<dbReference type="Proteomes" id="UP000290289">
    <property type="component" value="Chromosome 16"/>
</dbReference>
<evidence type="ECO:0000313" key="1">
    <source>
        <dbReference type="EMBL" id="RXH70742.1"/>
    </source>
</evidence>
<name>A0A498HLG6_MALDO</name>
<protein>
    <submittedName>
        <fullName evidence="1">Uncharacterized protein</fullName>
    </submittedName>
</protein>
<keyword evidence="2" id="KW-1185">Reference proteome</keyword>
<dbReference type="AlphaFoldDB" id="A0A498HLG6"/>
<sequence>MVQKQAKKIENLSSMMLYSNRDENRDHFKKETWSCELKNSRQSSNFAFTRFLLFYLEQLEMATQNNNEPREINKAVMYEYQISSSTLRCFGKGLCALHSAAN</sequence>
<reference evidence="1 2" key="1">
    <citation type="submission" date="2018-10" db="EMBL/GenBank/DDBJ databases">
        <title>A high-quality apple genome assembly.</title>
        <authorList>
            <person name="Hu J."/>
        </authorList>
    </citation>
    <scope>NUCLEOTIDE SEQUENCE [LARGE SCALE GENOMIC DNA]</scope>
    <source>
        <strain evidence="2">cv. HFTH1</strain>
        <tissue evidence="1">Young leaf</tissue>
    </source>
</reference>
<organism evidence="1 2">
    <name type="scientific">Malus domestica</name>
    <name type="common">Apple</name>
    <name type="synonym">Pyrus malus</name>
    <dbReference type="NCBI Taxonomy" id="3750"/>
    <lineage>
        <taxon>Eukaryota</taxon>
        <taxon>Viridiplantae</taxon>
        <taxon>Streptophyta</taxon>
        <taxon>Embryophyta</taxon>
        <taxon>Tracheophyta</taxon>
        <taxon>Spermatophyta</taxon>
        <taxon>Magnoliopsida</taxon>
        <taxon>eudicotyledons</taxon>
        <taxon>Gunneridae</taxon>
        <taxon>Pentapetalae</taxon>
        <taxon>rosids</taxon>
        <taxon>fabids</taxon>
        <taxon>Rosales</taxon>
        <taxon>Rosaceae</taxon>
        <taxon>Amygdaloideae</taxon>
        <taxon>Maleae</taxon>
        <taxon>Malus</taxon>
    </lineage>
</organism>
<evidence type="ECO:0000313" key="2">
    <source>
        <dbReference type="Proteomes" id="UP000290289"/>
    </source>
</evidence>
<proteinExistence type="predicted"/>